<protein>
    <recommendedName>
        <fullName evidence="3">DUF4276 family protein</fullName>
    </recommendedName>
</protein>
<evidence type="ECO:0008006" key="3">
    <source>
        <dbReference type="Google" id="ProtNLM"/>
    </source>
</evidence>
<evidence type="ECO:0000313" key="1">
    <source>
        <dbReference type="EMBL" id="MDC3423451.1"/>
    </source>
</evidence>
<gene>
    <name evidence="1" type="ORF">NC797_02885</name>
</gene>
<dbReference type="Proteomes" id="UP001145050">
    <property type="component" value="Unassembled WGS sequence"/>
</dbReference>
<evidence type="ECO:0000313" key="2">
    <source>
        <dbReference type="Proteomes" id="UP001145050"/>
    </source>
</evidence>
<keyword evidence="2" id="KW-1185">Reference proteome</keyword>
<sequence length="223" mass="25139">MRDYQIGIVSEGPRDFDMLNEIIIHMLGENVRFLPLQPDLSATPGFGSFGAGWHGVRDWCQSIAEQGGLELLVNGVQGLDLLIIQLDGDVAREPDVNCFKGCPPAEDTVKELENWLLSYLKQPLPNKVIFIIPMDNLEAWVLAAYHKQHQLAPLHFECMNKPDELLTQSPYKLLKRKNNGKPNKTAKKYRDSLIPLVIEMWSDVTATCSQADKLDKNIKALMV</sequence>
<name>A0A9X3WT98_9BACI</name>
<organism evidence="1 2">
    <name type="scientific">Terrihalobacillus insolitus</name>
    <dbReference type="NCBI Taxonomy" id="2950438"/>
    <lineage>
        <taxon>Bacteria</taxon>
        <taxon>Bacillati</taxon>
        <taxon>Bacillota</taxon>
        <taxon>Bacilli</taxon>
        <taxon>Bacillales</taxon>
        <taxon>Bacillaceae</taxon>
        <taxon>Terrihalobacillus</taxon>
    </lineage>
</organism>
<reference evidence="1" key="1">
    <citation type="submission" date="2022-06" db="EMBL/GenBank/DDBJ databases">
        <title>Aquibacillus sp. a new bacterium isolated from soil saline samples.</title>
        <authorList>
            <person name="Galisteo C."/>
            <person name="De La Haba R."/>
            <person name="Sanchez-Porro C."/>
            <person name="Ventosa A."/>
        </authorList>
    </citation>
    <scope>NUCLEOTIDE SEQUENCE</scope>
    <source>
        <strain evidence="1">3ASR75-11</strain>
    </source>
</reference>
<dbReference type="AlphaFoldDB" id="A0A9X3WT98"/>
<dbReference type="EMBL" id="JAMQKB010000001">
    <property type="protein sequence ID" value="MDC3423451.1"/>
    <property type="molecule type" value="Genomic_DNA"/>
</dbReference>
<accession>A0A9X3WT98</accession>
<proteinExistence type="predicted"/>
<comment type="caution">
    <text evidence="1">The sequence shown here is derived from an EMBL/GenBank/DDBJ whole genome shotgun (WGS) entry which is preliminary data.</text>
</comment>
<dbReference type="RefSeq" id="WP_272435148.1">
    <property type="nucleotide sequence ID" value="NZ_JAMQKB010000001.1"/>
</dbReference>